<evidence type="ECO:0000313" key="1">
    <source>
        <dbReference type="EMBL" id="TNJ68233.1"/>
    </source>
</evidence>
<dbReference type="EMBL" id="VDCQ01000001">
    <property type="protein sequence ID" value="TNJ68233.1"/>
    <property type="molecule type" value="Genomic_DNA"/>
</dbReference>
<dbReference type="Proteomes" id="UP000307943">
    <property type="component" value="Unassembled WGS sequence"/>
</dbReference>
<organism evidence="1 2">
    <name type="scientific">Paenibacillus hemerocallicola</name>
    <dbReference type="NCBI Taxonomy" id="1172614"/>
    <lineage>
        <taxon>Bacteria</taxon>
        <taxon>Bacillati</taxon>
        <taxon>Bacillota</taxon>
        <taxon>Bacilli</taxon>
        <taxon>Bacillales</taxon>
        <taxon>Paenibacillaceae</taxon>
        <taxon>Paenibacillus</taxon>
    </lineage>
</organism>
<protein>
    <submittedName>
        <fullName evidence="1">DUF2577 domain-containing protein</fullName>
    </submittedName>
</protein>
<dbReference type="InterPro" id="IPR022555">
    <property type="entry name" value="DUF2577"/>
</dbReference>
<comment type="caution">
    <text evidence="1">The sequence shown here is derived from an EMBL/GenBank/DDBJ whole genome shotgun (WGS) entry which is preliminary data.</text>
</comment>
<reference evidence="1 2" key="1">
    <citation type="submission" date="2019-05" db="EMBL/GenBank/DDBJ databases">
        <title>We sequenced the genome of Paenibacillus hemerocallicola KCTC 33185 for further insight into its adaptation and study the phylogeny of Paenibacillus.</title>
        <authorList>
            <person name="Narsing Rao M.P."/>
        </authorList>
    </citation>
    <scope>NUCLEOTIDE SEQUENCE [LARGE SCALE GENOMIC DNA]</scope>
    <source>
        <strain evidence="1 2">KCTC 33185</strain>
    </source>
</reference>
<dbReference type="AlphaFoldDB" id="A0A5C4TGN9"/>
<dbReference type="RefSeq" id="WP_139600210.1">
    <property type="nucleotide sequence ID" value="NZ_VDCQ01000001.1"/>
</dbReference>
<gene>
    <name evidence="1" type="ORF">FE784_00805</name>
</gene>
<evidence type="ECO:0000313" key="2">
    <source>
        <dbReference type="Proteomes" id="UP000307943"/>
    </source>
</evidence>
<accession>A0A5C4TGN9</accession>
<dbReference type="Pfam" id="PF10844">
    <property type="entry name" value="DUF2577"/>
    <property type="match status" value="1"/>
</dbReference>
<proteinExistence type="predicted"/>
<name>A0A5C4TGN9_9BACL</name>
<dbReference type="OrthoDB" id="95576at2"/>
<sequence length="115" mass="12520">MLDIIKQAAKEAVEAGSPVNILFGEVIQNDPLEVNVDQRFTLDADFLNVPESLTRYEVDLKHSHTYTDDGASGTTGEALADKIVIRPGLQTGDKVVLLRIQGGQQYLILDKVVVG</sequence>
<keyword evidence="2" id="KW-1185">Reference proteome</keyword>